<evidence type="ECO:0000313" key="3">
    <source>
        <dbReference type="Proteomes" id="UP000738270"/>
    </source>
</evidence>
<dbReference type="Gene3D" id="3.40.350.10">
    <property type="entry name" value="Creatinase/prolidase N-terminal domain"/>
    <property type="match status" value="1"/>
</dbReference>
<dbReference type="EMBL" id="WUXD01000058">
    <property type="protein sequence ID" value="MBM4628673.1"/>
    <property type="molecule type" value="Genomic_DNA"/>
</dbReference>
<dbReference type="SUPFAM" id="SSF53092">
    <property type="entry name" value="Creatinase/prolidase N-terminal domain"/>
    <property type="match status" value="1"/>
</dbReference>
<organism evidence="2 3">
    <name type="scientific">Rhodococcus hoagii</name>
    <name type="common">Corynebacterium equii</name>
    <dbReference type="NCBI Taxonomy" id="43767"/>
    <lineage>
        <taxon>Bacteria</taxon>
        <taxon>Bacillati</taxon>
        <taxon>Actinomycetota</taxon>
        <taxon>Actinomycetes</taxon>
        <taxon>Mycobacteriales</taxon>
        <taxon>Nocardiaceae</taxon>
        <taxon>Prescottella</taxon>
    </lineage>
</organism>
<dbReference type="InterPro" id="IPR000587">
    <property type="entry name" value="Creatinase_N"/>
</dbReference>
<evidence type="ECO:0000313" key="2">
    <source>
        <dbReference type="EMBL" id="MBM4628673.1"/>
    </source>
</evidence>
<dbReference type="InterPro" id="IPR029149">
    <property type="entry name" value="Creatin/AminoP/Spt16_N"/>
</dbReference>
<name>A0AAP2F5H7_RHOHA</name>
<protein>
    <submittedName>
        <fullName evidence="2">Aminopeptidase P family protein</fullName>
    </submittedName>
</protein>
<keyword evidence="2" id="KW-0645">Protease</keyword>
<proteinExistence type="predicted"/>
<dbReference type="Proteomes" id="UP000738270">
    <property type="component" value="Unassembled WGS sequence"/>
</dbReference>
<dbReference type="AlphaFoldDB" id="A0AAP2F5H7"/>
<keyword evidence="2" id="KW-0378">Hydrolase</keyword>
<comment type="caution">
    <text evidence="2">The sequence shown here is derived from an EMBL/GenBank/DDBJ whole genome shotgun (WGS) entry which is preliminary data.</text>
</comment>
<sequence>MSSHSAASAGLDASRFPTAVYADRLARAAQVAQRAGLDGLLVTPGPDLRYLIGSRADSFERLTCLVVPSNGNAPSVVLPRLELASLGDSAVAELNLP</sequence>
<feature type="non-terminal residue" evidence="2">
    <location>
        <position position="97"/>
    </location>
</feature>
<gene>
    <name evidence="2" type="ORF">GS453_18400</name>
</gene>
<keyword evidence="2" id="KW-0031">Aminopeptidase</keyword>
<reference evidence="2" key="1">
    <citation type="submission" date="2019-11" db="EMBL/GenBank/DDBJ databases">
        <title>Spread of Macrolides and rifampicin resistant Rhodococcus equi in clinical isolates in the USA.</title>
        <authorList>
            <person name="Alvarez-Narvaez S."/>
            <person name="Huber L."/>
            <person name="Cohen N.D."/>
            <person name="Slovis N."/>
            <person name="Greiter M."/>
            <person name="Giguere S."/>
            <person name="Hart K."/>
        </authorList>
    </citation>
    <scope>NUCLEOTIDE SEQUENCE</scope>
    <source>
        <strain evidence="2">Lh_38</strain>
    </source>
</reference>
<dbReference type="GO" id="GO:0004177">
    <property type="term" value="F:aminopeptidase activity"/>
    <property type="evidence" value="ECO:0007669"/>
    <property type="project" value="UniProtKB-KW"/>
</dbReference>
<accession>A0AAP2F5H7</accession>
<evidence type="ECO:0000259" key="1">
    <source>
        <dbReference type="Pfam" id="PF01321"/>
    </source>
</evidence>
<feature type="domain" description="Creatinase N-terminal" evidence="1">
    <location>
        <begin position="24"/>
        <end position="82"/>
    </location>
</feature>
<dbReference type="Pfam" id="PF01321">
    <property type="entry name" value="Creatinase_N"/>
    <property type="match status" value="1"/>
</dbReference>